<keyword evidence="1" id="KW-0812">Transmembrane</keyword>
<feature type="transmembrane region" description="Helical" evidence="1">
    <location>
        <begin position="6"/>
        <end position="26"/>
    </location>
</feature>
<reference evidence="2" key="1">
    <citation type="submission" date="2020-05" db="EMBL/GenBank/DDBJ databases">
        <authorList>
            <person name="Chiriac C."/>
            <person name="Salcher M."/>
            <person name="Ghai R."/>
            <person name="Kavagutti S V."/>
        </authorList>
    </citation>
    <scope>NUCLEOTIDE SEQUENCE</scope>
</reference>
<protein>
    <submittedName>
        <fullName evidence="2">Uncharacterized protein</fullName>
    </submittedName>
</protein>
<proteinExistence type="predicted"/>
<dbReference type="EMBL" id="LR797135">
    <property type="protein sequence ID" value="CAB4189406.1"/>
    <property type="molecule type" value="Genomic_DNA"/>
</dbReference>
<name>A0A6J5R3W2_9CAUD</name>
<feature type="transmembrane region" description="Helical" evidence="1">
    <location>
        <begin position="38"/>
        <end position="57"/>
    </location>
</feature>
<organism evidence="2">
    <name type="scientific">uncultured Caudovirales phage</name>
    <dbReference type="NCBI Taxonomy" id="2100421"/>
    <lineage>
        <taxon>Viruses</taxon>
        <taxon>Duplodnaviria</taxon>
        <taxon>Heunggongvirae</taxon>
        <taxon>Uroviricota</taxon>
        <taxon>Caudoviricetes</taxon>
        <taxon>Peduoviridae</taxon>
        <taxon>Maltschvirus</taxon>
        <taxon>Maltschvirus maltsch</taxon>
    </lineage>
</organism>
<accession>A0A6J5R3W2</accession>
<sequence length="60" mass="6292">MSSWAVIGAILAASHLVMALLVALSLPEATRRGSGGAGTLYLVLAVATIVWIVRSTLWQQ</sequence>
<keyword evidence="1" id="KW-1133">Transmembrane helix</keyword>
<keyword evidence="1" id="KW-0472">Membrane</keyword>
<evidence type="ECO:0000256" key="1">
    <source>
        <dbReference type="SAM" id="Phobius"/>
    </source>
</evidence>
<gene>
    <name evidence="2" type="ORF">UFOVP1184_43</name>
</gene>
<evidence type="ECO:0000313" key="2">
    <source>
        <dbReference type="EMBL" id="CAB4189406.1"/>
    </source>
</evidence>